<comment type="caution">
    <text evidence="2">The sequence shown here is derived from an EMBL/GenBank/DDBJ whole genome shotgun (WGS) entry which is preliminary data.</text>
</comment>
<dbReference type="PROSITE" id="PS51353">
    <property type="entry name" value="ARSC"/>
    <property type="match status" value="1"/>
</dbReference>
<dbReference type="RefSeq" id="WP_034817222.1">
    <property type="nucleotide sequence ID" value="NZ_JANIEK010000009.1"/>
</dbReference>
<dbReference type="CDD" id="cd03036">
    <property type="entry name" value="ArsC_like"/>
    <property type="match status" value="1"/>
</dbReference>
<dbReference type="Gene3D" id="3.40.30.10">
    <property type="entry name" value="Glutaredoxin"/>
    <property type="match status" value="1"/>
</dbReference>
<organism evidence="2 3">
    <name type="scientific">Exiguobacterium alkaliphilum</name>
    <dbReference type="NCBI Taxonomy" id="1428684"/>
    <lineage>
        <taxon>Bacteria</taxon>
        <taxon>Bacillati</taxon>
        <taxon>Bacillota</taxon>
        <taxon>Bacilli</taxon>
        <taxon>Bacillales</taxon>
        <taxon>Bacillales Family XII. Incertae Sedis</taxon>
        <taxon>Exiguobacterium</taxon>
    </lineage>
</organism>
<proteinExistence type="inferred from homology"/>
<comment type="similarity">
    <text evidence="1">Belongs to the ArsC family.</text>
</comment>
<name>A0ABT2KWE4_9BACL</name>
<gene>
    <name evidence="2" type="ORF">NQG31_03795</name>
</gene>
<dbReference type="InterPro" id="IPR036249">
    <property type="entry name" value="Thioredoxin-like_sf"/>
</dbReference>
<dbReference type="NCBIfam" id="TIGR01617">
    <property type="entry name" value="arsC_related"/>
    <property type="match status" value="1"/>
</dbReference>
<dbReference type="Pfam" id="PF03960">
    <property type="entry name" value="ArsC"/>
    <property type="match status" value="1"/>
</dbReference>
<dbReference type="InterPro" id="IPR006504">
    <property type="entry name" value="Tscrpt_reg_Spx/MgsR"/>
</dbReference>
<evidence type="ECO:0000313" key="3">
    <source>
        <dbReference type="Proteomes" id="UP001206821"/>
    </source>
</evidence>
<dbReference type="Proteomes" id="UP001206821">
    <property type="component" value="Unassembled WGS sequence"/>
</dbReference>
<keyword evidence="3" id="KW-1185">Reference proteome</keyword>
<dbReference type="EMBL" id="JANIEK010000009">
    <property type="protein sequence ID" value="MCT4794651.1"/>
    <property type="molecule type" value="Genomic_DNA"/>
</dbReference>
<dbReference type="PROSITE" id="PS51354">
    <property type="entry name" value="GLUTAREDOXIN_2"/>
    <property type="match status" value="1"/>
</dbReference>
<protein>
    <submittedName>
        <fullName evidence="2">Arsenate reductase family protein</fullName>
    </submittedName>
</protein>
<evidence type="ECO:0000256" key="1">
    <source>
        <dbReference type="PROSITE-ProRule" id="PRU01282"/>
    </source>
</evidence>
<reference evidence="2 3" key="1">
    <citation type="submission" date="2022-07" db="EMBL/GenBank/DDBJ databases">
        <title>Genomic and pangenome structural analysis of the polyextremophile Exiguobacterium.</title>
        <authorList>
            <person name="Shen L."/>
        </authorList>
    </citation>
    <scope>NUCLEOTIDE SEQUENCE [LARGE SCALE GENOMIC DNA]</scope>
    <source>
        <strain evidence="2 3">12_1</strain>
    </source>
</reference>
<evidence type="ECO:0000313" key="2">
    <source>
        <dbReference type="EMBL" id="MCT4794651.1"/>
    </source>
</evidence>
<dbReference type="PANTHER" id="PTHR30041:SF8">
    <property type="entry name" value="PROTEIN YFFB"/>
    <property type="match status" value="1"/>
</dbReference>
<dbReference type="SUPFAM" id="SSF52833">
    <property type="entry name" value="Thioredoxin-like"/>
    <property type="match status" value="1"/>
</dbReference>
<dbReference type="PANTHER" id="PTHR30041">
    <property type="entry name" value="ARSENATE REDUCTASE"/>
    <property type="match status" value="1"/>
</dbReference>
<dbReference type="InterPro" id="IPR006660">
    <property type="entry name" value="Arsenate_reductase-like"/>
</dbReference>
<sequence>MVTLYGYPPCSTCKKAEKWLKENDVAYTYVHIVEATPSKDELTELWKQSGLPLKKFFNTSGQVYRNEGIKDQLPNLSEDEQLELLASNGMLLKRPIVTDGEKTTVGFSEKSFTDVWGEVL</sequence>
<accession>A0ABT2KWE4</accession>